<dbReference type="PANTHER" id="PTHR46825:SF9">
    <property type="entry name" value="BETA-LACTAMASE-RELATED DOMAIN-CONTAINING PROTEIN"/>
    <property type="match status" value="1"/>
</dbReference>
<dbReference type="PANTHER" id="PTHR46825">
    <property type="entry name" value="D-ALANYL-D-ALANINE-CARBOXYPEPTIDASE/ENDOPEPTIDASE AMPH"/>
    <property type="match status" value="1"/>
</dbReference>
<dbReference type="EMBL" id="JDSS02000006">
    <property type="protein sequence ID" value="KFB70013.1"/>
    <property type="molecule type" value="Genomic_DNA"/>
</dbReference>
<dbReference type="STRING" id="1457154.CAPSK01_000411"/>
<dbReference type="Proteomes" id="UP000019812">
    <property type="component" value="Unassembled WGS sequence"/>
</dbReference>
<dbReference type="InterPro" id="IPR012338">
    <property type="entry name" value="Beta-lactam/transpept-like"/>
</dbReference>
<evidence type="ECO:0000313" key="3">
    <source>
        <dbReference type="Proteomes" id="UP000019812"/>
    </source>
</evidence>
<evidence type="ECO:0000313" key="2">
    <source>
        <dbReference type="EMBL" id="KFB70013.1"/>
    </source>
</evidence>
<evidence type="ECO:0000259" key="1">
    <source>
        <dbReference type="Pfam" id="PF00144"/>
    </source>
</evidence>
<protein>
    <submittedName>
        <fullName evidence="2">FmtA-like protein</fullName>
    </submittedName>
</protein>
<sequence length="602" mass="64732">MPHRFAILLVLLAALSGCGEDEPVRLERGDQDKVAAILASEIETLLRKRDIAGLSIALIDDQRIVWAKGFGIADRASGRPATPQTLYRAGSLAKVFTCLLLLKMRDEGQLGLDQTLAEVLPGFAMKTPFPEAAPLTLRALAAHHGGLPGDQFRGMWARQPGTLAGLLRELEQEFLAAPPQSQYRYSNLGFSVLGRALEARAGQAFEALIERDLLLAMGMPRSRFSAARPEGQDVATGHGGQAAWPWLALRDTPAGGLTTSVWELAQLPKLIFAGGLSDGRRVVSPASIRDSLEPQFPGLALDFGHRVGLPWMLSGVRTSAGDAVVWHDGFAPPFNASLVMLPRDKLAVVVLANSEGARPFVLPLATRALSLLQTAKTGGIHQFPSPPKSQTIPATRQQMEGYAGDYVVVGQRLTLRAVDGGLRSRFRGQDFELRPTAAGHFILQTRLLGLFGVTLPDLGIALPEPGSDAPGRLTGLPAPIPVTRLPAAVISPAWQNRLGECQVDDDGEYFRVDACALEREGQHLLLRVGATNAFTGQTEQQAIPLLPDNDRRARVPGHGPNEGYVLPVDGEPGRESLRYSGFRIRLSSAGARPGQDFPTAKE</sequence>
<dbReference type="Gene3D" id="3.40.710.10">
    <property type="entry name" value="DD-peptidase/beta-lactamase superfamily"/>
    <property type="match status" value="1"/>
</dbReference>
<dbReference type="AlphaFoldDB" id="A0A084Y5L9"/>
<dbReference type="PROSITE" id="PS51257">
    <property type="entry name" value="PROKAR_LIPOPROTEIN"/>
    <property type="match status" value="1"/>
</dbReference>
<comment type="caution">
    <text evidence="2">The sequence shown here is derived from an EMBL/GenBank/DDBJ whole genome shotgun (WGS) entry which is preliminary data.</text>
</comment>
<feature type="domain" description="Beta-lactamase-related" evidence="1">
    <location>
        <begin position="40"/>
        <end position="367"/>
    </location>
</feature>
<dbReference type="SUPFAM" id="SSF56601">
    <property type="entry name" value="beta-lactamase/transpeptidase-like"/>
    <property type="match status" value="1"/>
</dbReference>
<dbReference type="Pfam" id="PF00144">
    <property type="entry name" value="Beta-lactamase"/>
    <property type="match status" value="1"/>
</dbReference>
<dbReference type="InterPro" id="IPR050491">
    <property type="entry name" value="AmpC-like"/>
</dbReference>
<name>A0A084Y5L9_9PROT</name>
<gene>
    <name evidence="2" type="primary">flp</name>
    <name evidence="2" type="ORF">CAPSK01_000411</name>
</gene>
<dbReference type="InterPro" id="IPR001466">
    <property type="entry name" value="Beta-lactam-related"/>
</dbReference>
<proteinExistence type="predicted"/>
<accession>A0A084Y5L9</accession>
<dbReference type="RefSeq" id="WP_034921457.1">
    <property type="nucleotide sequence ID" value="NZ_JDSS02000006.1"/>
</dbReference>
<organism evidence="2 3">
    <name type="scientific">Candidatus Accumulibacter vicinus</name>
    <dbReference type="NCBI Taxonomy" id="2954382"/>
    <lineage>
        <taxon>Bacteria</taxon>
        <taxon>Pseudomonadati</taxon>
        <taxon>Pseudomonadota</taxon>
        <taxon>Betaproteobacteria</taxon>
        <taxon>Candidatus Accumulibacter</taxon>
    </lineage>
</organism>
<reference evidence="2 3" key="1">
    <citation type="submission" date="2014-07" db="EMBL/GenBank/DDBJ databases">
        <title>Expanding our view of genomic diversity in Candidatus Accumulibacter clades.</title>
        <authorList>
            <person name="Skennerton C.T."/>
            <person name="Barr J.J."/>
            <person name="Slater F.R."/>
            <person name="Bond P.L."/>
            <person name="Tyson G.W."/>
        </authorList>
    </citation>
    <scope>NUCLEOTIDE SEQUENCE [LARGE SCALE GENOMIC DNA]</scope>
    <source>
        <strain evidence="3">SK-01</strain>
    </source>
</reference>